<evidence type="ECO:0000313" key="1">
    <source>
        <dbReference type="EMBL" id="POS03189.1"/>
    </source>
</evidence>
<sequence length="93" mass="10744">MKIWFLVCLLYSTVQAQSVYNKNEKIVNFVKTNGSKIAPTYKQAVCTELVIEVLQHFYALNSTDKNVLELLLQKIFTSYSTKIHLFPKESILL</sequence>
<reference evidence="1 2" key="1">
    <citation type="submission" date="2018-01" db="EMBL/GenBank/DDBJ databases">
        <title>Genomic Encyclopedia of Type Strains, Phase I: the one thousand microbial genomes (KMG-I) project.</title>
        <authorList>
            <person name="Goeker M."/>
        </authorList>
    </citation>
    <scope>NUCLEOTIDE SEQUENCE [LARGE SCALE GENOMIC DNA]</scope>
    <source>
        <strain evidence="1 2">DSM 17960</strain>
    </source>
</reference>
<dbReference type="Proteomes" id="UP000237056">
    <property type="component" value="Unassembled WGS sequence"/>
</dbReference>
<dbReference type="AlphaFoldDB" id="A0A2S4NBV7"/>
<proteinExistence type="predicted"/>
<keyword evidence="2" id="KW-1185">Reference proteome</keyword>
<comment type="caution">
    <text evidence="1">The sequence shown here is derived from an EMBL/GenBank/DDBJ whole genome shotgun (WGS) entry which is preliminary data.</text>
</comment>
<dbReference type="OrthoDB" id="981064at2"/>
<gene>
    <name evidence="1" type="ORF">Q361_101298</name>
</gene>
<accession>A0A2S4NBV7</accession>
<name>A0A2S4NBV7_9FLAO</name>
<dbReference type="EMBL" id="PQNY01000001">
    <property type="protein sequence ID" value="POS03189.1"/>
    <property type="molecule type" value="Genomic_DNA"/>
</dbReference>
<evidence type="ECO:0000313" key="2">
    <source>
        <dbReference type="Proteomes" id="UP000237056"/>
    </source>
</evidence>
<protein>
    <submittedName>
        <fullName evidence="1">Uncharacterized protein</fullName>
    </submittedName>
</protein>
<organism evidence="1 2">
    <name type="scientific">Flavobacterium croceum DSM 17960</name>
    <dbReference type="NCBI Taxonomy" id="1121886"/>
    <lineage>
        <taxon>Bacteria</taxon>
        <taxon>Pseudomonadati</taxon>
        <taxon>Bacteroidota</taxon>
        <taxon>Flavobacteriia</taxon>
        <taxon>Flavobacteriales</taxon>
        <taxon>Flavobacteriaceae</taxon>
        <taxon>Flavobacterium</taxon>
    </lineage>
</organism>
<dbReference type="RefSeq" id="WP_103724929.1">
    <property type="nucleotide sequence ID" value="NZ_PQNY01000001.1"/>
</dbReference>